<feature type="signal peptide" evidence="1">
    <location>
        <begin position="1"/>
        <end position="28"/>
    </location>
</feature>
<gene>
    <name evidence="4" type="ORF">SAMN05660462_00517</name>
</gene>
<dbReference type="EMBL" id="FNQE01000003">
    <property type="protein sequence ID" value="SDY63105.1"/>
    <property type="molecule type" value="Genomic_DNA"/>
</dbReference>
<dbReference type="GO" id="GO:0016787">
    <property type="term" value="F:hydrolase activity"/>
    <property type="evidence" value="ECO:0007669"/>
    <property type="project" value="InterPro"/>
</dbReference>
<dbReference type="SUPFAM" id="SSF47090">
    <property type="entry name" value="PGBD-like"/>
    <property type="match status" value="1"/>
</dbReference>
<organism evidence="4 5">
    <name type="scientific">Proteiniborus ethanoligenes</name>
    <dbReference type="NCBI Taxonomy" id="415015"/>
    <lineage>
        <taxon>Bacteria</taxon>
        <taxon>Bacillati</taxon>
        <taxon>Bacillota</taxon>
        <taxon>Clostridia</taxon>
        <taxon>Eubacteriales</taxon>
        <taxon>Proteiniborus</taxon>
    </lineage>
</organism>
<evidence type="ECO:0000259" key="3">
    <source>
        <dbReference type="Pfam" id="PF07486"/>
    </source>
</evidence>
<dbReference type="Gene3D" id="6.20.240.60">
    <property type="match status" value="1"/>
</dbReference>
<dbReference type="InterPro" id="IPR011105">
    <property type="entry name" value="Cell_wall_hydrolase_SleB"/>
</dbReference>
<dbReference type="AlphaFoldDB" id="A0A1H3LGW2"/>
<dbReference type="Proteomes" id="UP000198625">
    <property type="component" value="Unassembled WGS sequence"/>
</dbReference>
<dbReference type="STRING" id="415015.SAMN05660462_00517"/>
<keyword evidence="5" id="KW-1185">Reference proteome</keyword>
<accession>A0A1H3LGW2</accession>
<evidence type="ECO:0000259" key="2">
    <source>
        <dbReference type="Pfam" id="PF01471"/>
    </source>
</evidence>
<reference evidence="4 5" key="1">
    <citation type="submission" date="2016-10" db="EMBL/GenBank/DDBJ databases">
        <authorList>
            <person name="de Groot N.N."/>
        </authorList>
    </citation>
    <scope>NUCLEOTIDE SEQUENCE [LARGE SCALE GENOMIC DNA]</scope>
    <source>
        <strain evidence="4 5">DSM 21650</strain>
    </source>
</reference>
<dbReference type="Gene3D" id="1.10.101.10">
    <property type="entry name" value="PGBD-like superfamily/PGBD"/>
    <property type="match status" value="1"/>
</dbReference>
<dbReference type="Pfam" id="PF07486">
    <property type="entry name" value="Hydrolase_2"/>
    <property type="match status" value="1"/>
</dbReference>
<dbReference type="RefSeq" id="WP_208975183.1">
    <property type="nucleotide sequence ID" value="NZ_FNQE01000003.1"/>
</dbReference>
<keyword evidence="1" id="KW-0732">Signal</keyword>
<feature type="domain" description="Cell wall hydrolase SleB" evidence="3">
    <location>
        <begin position="137"/>
        <end position="239"/>
    </location>
</feature>
<feature type="chain" id="PRO_5011490530" evidence="1">
    <location>
        <begin position="29"/>
        <end position="240"/>
    </location>
</feature>
<protein>
    <submittedName>
        <fullName evidence="4">N-acetylmuramoyl-L-alanine amidase</fullName>
    </submittedName>
</protein>
<dbReference type="Gene3D" id="1.10.10.2520">
    <property type="entry name" value="Cell wall hydrolase SleB, domain 1"/>
    <property type="match status" value="1"/>
</dbReference>
<dbReference type="Pfam" id="PF01471">
    <property type="entry name" value="PG_binding_1"/>
    <property type="match status" value="1"/>
</dbReference>
<evidence type="ECO:0000313" key="5">
    <source>
        <dbReference type="Proteomes" id="UP000198625"/>
    </source>
</evidence>
<dbReference type="InterPro" id="IPR036365">
    <property type="entry name" value="PGBD-like_sf"/>
</dbReference>
<dbReference type="InterPro" id="IPR042047">
    <property type="entry name" value="SleB_dom1"/>
</dbReference>
<dbReference type="InterPro" id="IPR002477">
    <property type="entry name" value="Peptidoglycan-bd-like"/>
</dbReference>
<feature type="domain" description="Peptidoglycan binding-like" evidence="2">
    <location>
        <begin position="44"/>
        <end position="99"/>
    </location>
</feature>
<proteinExistence type="predicted"/>
<evidence type="ECO:0000256" key="1">
    <source>
        <dbReference type="SAM" id="SignalP"/>
    </source>
</evidence>
<name>A0A1H3LGW2_9FIRM</name>
<sequence length="240" mass="25949">MKMHQKRFITSLFLLTLLILLNITSVYAAGSNTGSYVTLKLGSRGSEVSRLQQALNNKGFWAGNVDGIFGPRTEKAVISFQKANRITIDGIAGKQTQSLLYGSSSSVSRGTSIGRSSSSSDDLYWLSRIIHAEAGAEPYKGKVAVGSVVLNRVASSAFPNTVKGVIFEYYKGIPQFSPVADGTIYNTPSAESVQAAKDSLNGVKPVGNSTYFFNPDKAEGKWIVNNKTYVARIGDHVFYK</sequence>
<evidence type="ECO:0000313" key="4">
    <source>
        <dbReference type="EMBL" id="SDY63105.1"/>
    </source>
</evidence>
<dbReference type="InterPro" id="IPR036366">
    <property type="entry name" value="PGBDSf"/>
</dbReference>